<dbReference type="RefSeq" id="WP_169280050.1">
    <property type="nucleotide sequence ID" value="NZ_CP051680.1"/>
</dbReference>
<sequence length="275" mass="30952">MNNLRPTRTYVSSAILWLYSSFTLFVLGYMTYQSFRSKKELLSNTFGWPDVFGFANLKKLFAEADFLRYLFNSAWILIATLAAIIMLSSMVAYGIGKYRFRLKGAVLIYFLIGLMFPVQLGIVPIFLLIRDMGLLNSQWGVALVLASGLSMPVFLLTTFFEKLPNDLYESAKIDGAGEWTTFIRVMFPLASPVIFSICIIMSVQIWNQFFVPLIMLQSEDNKTIPLMIMKFTNNLMYNIDLAMVGSVMATVPILILFFLFSGKVLEGVASGGVKG</sequence>
<dbReference type="InterPro" id="IPR035906">
    <property type="entry name" value="MetI-like_sf"/>
</dbReference>
<evidence type="ECO:0000256" key="2">
    <source>
        <dbReference type="ARBA" id="ARBA00022448"/>
    </source>
</evidence>
<organism evidence="9 10">
    <name type="scientific">Cohnella herbarum</name>
    <dbReference type="NCBI Taxonomy" id="2728023"/>
    <lineage>
        <taxon>Bacteria</taxon>
        <taxon>Bacillati</taxon>
        <taxon>Bacillota</taxon>
        <taxon>Bacilli</taxon>
        <taxon>Bacillales</taxon>
        <taxon>Paenibacillaceae</taxon>
        <taxon>Cohnella</taxon>
    </lineage>
</organism>
<evidence type="ECO:0000256" key="5">
    <source>
        <dbReference type="ARBA" id="ARBA00022989"/>
    </source>
</evidence>
<dbReference type="Gene3D" id="1.10.3720.10">
    <property type="entry name" value="MetI-like"/>
    <property type="match status" value="1"/>
</dbReference>
<dbReference type="Pfam" id="PF00528">
    <property type="entry name" value="BPD_transp_1"/>
    <property type="match status" value="1"/>
</dbReference>
<keyword evidence="4 7" id="KW-0812">Transmembrane</keyword>
<proteinExistence type="inferred from homology"/>
<evidence type="ECO:0000256" key="6">
    <source>
        <dbReference type="ARBA" id="ARBA00023136"/>
    </source>
</evidence>
<evidence type="ECO:0000256" key="3">
    <source>
        <dbReference type="ARBA" id="ARBA00022475"/>
    </source>
</evidence>
<protein>
    <submittedName>
        <fullName evidence="9">Carbohydrate ABC transporter permease</fullName>
    </submittedName>
</protein>
<dbReference type="GO" id="GO:0005886">
    <property type="term" value="C:plasma membrane"/>
    <property type="evidence" value="ECO:0007669"/>
    <property type="project" value="UniProtKB-SubCell"/>
</dbReference>
<name>A0A7Z2VIS8_9BACL</name>
<keyword evidence="3" id="KW-1003">Cell membrane</keyword>
<evidence type="ECO:0000256" key="1">
    <source>
        <dbReference type="ARBA" id="ARBA00004651"/>
    </source>
</evidence>
<gene>
    <name evidence="9" type="ORF">HH215_11625</name>
</gene>
<feature type="domain" description="ABC transmembrane type-1" evidence="8">
    <location>
        <begin position="70"/>
        <end position="260"/>
    </location>
</feature>
<comment type="similarity">
    <text evidence="7">Belongs to the binding-protein-dependent transport system permease family.</text>
</comment>
<evidence type="ECO:0000313" key="9">
    <source>
        <dbReference type="EMBL" id="QJD83761.1"/>
    </source>
</evidence>
<dbReference type="PROSITE" id="PS50928">
    <property type="entry name" value="ABC_TM1"/>
    <property type="match status" value="1"/>
</dbReference>
<keyword evidence="6 7" id="KW-0472">Membrane</keyword>
<reference evidence="9 10" key="1">
    <citation type="submission" date="2020-04" db="EMBL/GenBank/DDBJ databases">
        <title>Genome sequencing of novel species.</title>
        <authorList>
            <person name="Heo J."/>
            <person name="Kim S.-J."/>
            <person name="Kim J.-S."/>
            <person name="Hong S.-B."/>
            <person name="Kwon S.-W."/>
        </authorList>
    </citation>
    <scope>NUCLEOTIDE SEQUENCE [LARGE SCALE GENOMIC DNA]</scope>
    <source>
        <strain evidence="9 10">MFER-1</strain>
    </source>
</reference>
<keyword evidence="10" id="KW-1185">Reference proteome</keyword>
<dbReference type="GO" id="GO:0055085">
    <property type="term" value="P:transmembrane transport"/>
    <property type="evidence" value="ECO:0007669"/>
    <property type="project" value="InterPro"/>
</dbReference>
<evidence type="ECO:0000259" key="8">
    <source>
        <dbReference type="PROSITE" id="PS50928"/>
    </source>
</evidence>
<feature type="transmembrane region" description="Helical" evidence="7">
    <location>
        <begin position="69"/>
        <end position="95"/>
    </location>
</feature>
<dbReference type="CDD" id="cd06261">
    <property type="entry name" value="TM_PBP2"/>
    <property type="match status" value="1"/>
</dbReference>
<accession>A0A7Z2VIS8</accession>
<feature type="transmembrane region" description="Helical" evidence="7">
    <location>
        <begin position="141"/>
        <end position="160"/>
    </location>
</feature>
<dbReference type="PANTHER" id="PTHR43744">
    <property type="entry name" value="ABC TRANSPORTER PERMEASE PROTEIN MG189-RELATED-RELATED"/>
    <property type="match status" value="1"/>
</dbReference>
<dbReference type="PANTHER" id="PTHR43744:SF12">
    <property type="entry name" value="ABC TRANSPORTER PERMEASE PROTEIN MG189-RELATED"/>
    <property type="match status" value="1"/>
</dbReference>
<evidence type="ECO:0000256" key="4">
    <source>
        <dbReference type="ARBA" id="ARBA00022692"/>
    </source>
</evidence>
<dbReference type="SUPFAM" id="SSF161098">
    <property type="entry name" value="MetI-like"/>
    <property type="match status" value="1"/>
</dbReference>
<dbReference type="Proteomes" id="UP000502248">
    <property type="component" value="Chromosome"/>
</dbReference>
<dbReference type="EMBL" id="CP051680">
    <property type="protein sequence ID" value="QJD83761.1"/>
    <property type="molecule type" value="Genomic_DNA"/>
</dbReference>
<dbReference type="AlphaFoldDB" id="A0A7Z2VIS8"/>
<dbReference type="KEGG" id="cheb:HH215_11625"/>
<dbReference type="InterPro" id="IPR000515">
    <property type="entry name" value="MetI-like"/>
</dbReference>
<feature type="transmembrane region" description="Helical" evidence="7">
    <location>
        <begin position="14"/>
        <end position="32"/>
    </location>
</feature>
<keyword evidence="5 7" id="KW-1133">Transmembrane helix</keyword>
<feature type="transmembrane region" description="Helical" evidence="7">
    <location>
        <begin position="107"/>
        <end position="129"/>
    </location>
</feature>
<comment type="subcellular location">
    <subcellularLocation>
        <location evidence="1 7">Cell membrane</location>
        <topology evidence="1 7">Multi-pass membrane protein</topology>
    </subcellularLocation>
</comment>
<keyword evidence="2 7" id="KW-0813">Transport</keyword>
<evidence type="ECO:0000313" key="10">
    <source>
        <dbReference type="Proteomes" id="UP000502248"/>
    </source>
</evidence>
<evidence type="ECO:0000256" key="7">
    <source>
        <dbReference type="RuleBase" id="RU363032"/>
    </source>
</evidence>
<feature type="transmembrane region" description="Helical" evidence="7">
    <location>
        <begin position="237"/>
        <end position="260"/>
    </location>
</feature>